<feature type="non-terminal residue" evidence="2">
    <location>
        <position position="1"/>
    </location>
</feature>
<accession>A0A8H7S2J3</accession>
<evidence type="ECO:0000313" key="3">
    <source>
        <dbReference type="Proteomes" id="UP000646827"/>
    </source>
</evidence>
<name>A0A8H7S2J3_9FUNG</name>
<sequence>MNINKDAQQPDIAWCLSQSKNLSLKIFATHFNYHDKCLANNRYTDILFSRSFENCSNRKQLAVAFKSWKDSDEEKLFWAKKGVKTQKIISQAKLTSDGMRTAEQYGLKRGSCFEKIKIRGNEGGGGSSFSSSDNERSDSQASHIDNDNTGTKRSADSLPDSKAKRTKTKKDISNIPIHLEEFEQTFQSMNGPKWKLKCSGRYVENVLYQYGKRLENEHLCHSFVVDPWDKSYRAHDVFTDDEIAEIKSTNKKMLPQMPDELFTYLKLYKKATTFQQARDLIFTQQPWDHPFIREKNFDLDWIRLDHQCIICKVHELEAGDIGSEERSEAWLIGRIWSVVDKAFDNLLNIKVTRGEKASTSSSARKSRDRIPQDRDKLERKKMGRRLDMIIRRKRFKVGGGEAGKEQGPNDTKMMRERDLKLLKALKDMVSALVIDVPSKVSTDIVITGILQY</sequence>
<organism evidence="2 3">
    <name type="scientific">Circinella minor</name>
    <dbReference type="NCBI Taxonomy" id="1195481"/>
    <lineage>
        <taxon>Eukaryota</taxon>
        <taxon>Fungi</taxon>
        <taxon>Fungi incertae sedis</taxon>
        <taxon>Mucoromycota</taxon>
        <taxon>Mucoromycotina</taxon>
        <taxon>Mucoromycetes</taxon>
        <taxon>Mucorales</taxon>
        <taxon>Lichtheimiaceae</taxon>
        <taxon>Circinella</taxon>
    </lineage>
</organism>
<comment type="caution">
    <text evidence="2">The sequence shown here is derived from an EMBL/GenBank/DDBJ whole genome shotgun (WGS) entry which is preliminary data.</text>
</comment>
<protein>
    <submittedName>
        <fullName evidence="2">Uncharacterized protein</fullName>
    </submittedName>
</protein>
<proteinExistence type="predicted"/>
<reference evidence="2 3" key="1">
    <citation type="submission" date="2020-12" db="EMBL/GenBank/DDBJ databases">
        <title>Metabolic potential, ecology and presence of endohyphal bacteria is reflected in genomic diversity of Mucoromycotina.</title>
        <authorList>
            <person name="Muszewska A."/>
            <person name="Okrasinska A."/>
            <person name="Steczkiewicz K."/>
            <person name="Drgas O."/>
            <person name="Orlowska M."/>
            <person name="Perlinska-Lenart U."/>
            <person name="Aleksandrzak-Piekarczyk T."/>
            <person name="Szatraj K."/>
            <person name="Zielenkiewicz U."/>
            <person name="Pilsyk S."/>
            <person name="Malc E."/>
            <person name="Mieczkowski P."/>
            <person name="Kruszewska J.S."/>
            <person name="Biernat P."/>
            <person name="Pawlowska J."/>
        </authorList>
    </citation>
    <scope>NUCLEOTIDE SEQUENCE [LARGE SCALE GENOMIC DNA]</scope>
    <source>
        <strain evidence="2 3">CBS 142.35</strain>
    </source>
</reference>
<dbReference type="Proteomes" id="UP000646827">
    <property type="component" value="Unassembled WGS sequence"/>
</dbReference>
<feature type="compositionally biased region" description="Basic and acidic residues" evidence="1">
    <location>
        <begin position="368"/>
        <end position="377"/>
    </location>
</feature>
<feature type="compositionally biased region" description="Polar residues" evidence="1">
    <location>
        <begin position="140"/>
        <end position="152"/>
    </location>
</feature>
<dbReference type="AlphaFoldDB" id="A0A8H7S2J3"/>
<feature type="compositionally biased region" description="Basic and acidic residues" evidence="1">
    <location>
        <begin position="153"/>
        <end position="163"/>
    </location>
</feature>
<feature type="region of interest" description="Disordered" evidence="1">
    <location>
        <begin position="357"/>
        <end position="377"/>
    </location>
</feature>
<keyword evidence="3" id="KW-1185">Reference proteome</keyword>
<dbReference type="EMBL" id="JAEPRB010000106">
    <property type="protein sequence ID" value="KAG2221531.1"/>
    <property type="molecule type" value="Genomic_DNA"/>
</dbReference>
<gene>
    <name evidence="2" type="ORF">INT45_004525</name>
</gene>
<evidence type="ECO:0000256" key="1">
    <source>
        <dbReference type="SAM" id="MobiDB-lite"/>
    </source>
</evidence>
<feature type="region of interest" description="Disordered" evidence="1">
    <location>
        <begin position="123"/>
        <end position="170"/>
    </location>
</feature>
<evidence type="ECO:0000313" key="2">
    <source>
        <dbReference type="EMBL" id="KAG2221531.1"/>
    </source>
</evidence>
<dbReference type="OrthoDB" id="2385582at2759"/>